<proteinExistence type="predicted"/>
<reference evidence="1 2" key="1">
    <citation type="journal article" date="2020" name="Microb. Biotechnol.">
        <title>Phage biocontrol to combat Pseudomonas syringae pathogens causing disease in cherry.</title>
        <authorList>
            <person name="Rabiey M."/>
            <person name="Roy S.R."/>
            <person name="Holtappels D."/>
            <person name="Franceschetti L."/>
            <person name="Quilty B.J."/>
            <person name="Creeth R."/>
            <person name="Sundin G.W."/>
            <person name="Wagemans J."/>
            <person name="Lavigne R."/>
            <person name="Jackson R.W."/>
        </authorList>
    </citation>
    <scope>NUCLEOTIDE SEQUENCE [LARGE SCALE GENOMIC DNA]</scope>
</reference>
<organism evidence="1 2">
    <name type="scientific">Pseudomonas phage MR4</name>
    <dbReference type="NCBI Taxonomy" id="2711171"/>
    <lineage>
        <taxon>Viruses</taxon>
        <taxon>Duplodnaviria</taxon>
        <taxon>Heunggongvirae</taxon>
        <taxon>Uroviricota</taxon>
        <taxon>Caudoviricetes</taxon>
        <taxon>Autographivirales</taxon>
        <taxon>Gajwadongvirus</taxon>
        <taxon>Gajwadongvirus MR4</taxon>
    </lineage>
</organism>
<sequence>MWNRFVESGGLALTAWCLPQLVAVIYWSL</sequence>
<dbReference type="Proteomes" id="UP000503591">
    <property type="component" value="Genome"/>
</dbReference>
<evidence type="ECO:0000313" key="2">
    <source>
        <dbReference type="Proteomes" id="UP000503591"/>
    </source>
</evidence>
<name>A0A6M3TCM5_9CAUD</name>
<gene>
    <name evidence="1" type="ORF">PssvBMR4_gp68</name>
</gene>
<keyword evidence="2" id="KW-1185">Reference proteome</keyword>
<protein>
    <submittedName>
        <fullName evidence="1">Uncharacterized protein</fullName>
    </submittedName>
</protein>
<dbReference type="EMBL" id="MT104467">
    <property type="protein sequence ID" value="QJD54766.1"/>
    <property type="molecule type" value="Genomic_DNA"/>
</dbReference>
<accession>A0A6M3TCM5</accession>
<evidence type="ECO:0000313" key="1">
    <source>
        <dbReference type="EMBL" id="QJD54766.1"/>
    </source>
</evidence>